<organism evidence="2 3">
    <name type="scientific">Yinghuangia soli</name>
    <dbReference type="NCBI Taxonomy" id="2908204"/>
    <lineage>
        <taxon>Bacteria</taxon>
        <taxon>Bacillati</taxon>
        <taxon>Actinomycetota</taxon>
        <taxon>Actinomycetes</taxon>
        <taxon>Kitasatosporales</taxon>
        <taxon>Streptomycetaceae</taxon>
        <taxon>Yinghuangia</taxon>
    </lineage>
</organism>
<comment type="caution">
    <text evidence="2">The sequence shown here is derived from an EMBL/GenBank/DDBJ whole genome shotgun (WGS) entry which is preliminary data.</text>
</comment>
<evidence type="ECO:0000313" key="2">
    <source>
        <dbReference type="EMBL" id="MCF2532808.1"/>
    </source>
</evidence>
<feature type="compositionally biased region" description="Pro residues" evidence="1">
    <location>
        <begin position="26"/>
        <end position="43"/>
    </location>
</feature>
<accession>A0AA41Q793</accession>
<dbReference type="EMBL" id="JAKFHA010000039">
    <property type="protein sequence ID" value="MCF2532808.1"/>
    <property type="molecule type" value="Genomic_DNA"/>
</dbReference>
<reference evidence="2" key="1">
    <citation type="submission" date="2022-01" db="EMBL/GenBank/DDBJ databases">
        <title>Genome-Based Taxonomic Classification of the Phylum Actinobacteria.</title>
        <authorList>
            <person name="Gao Y."/>
        </authorList>
    </citation>
    <scope>NUCLEOTIDE SEQUENCE</scope>
    <source>
        <strain evidence="2">KLBMP 8922</strain>
    </source>
</reference>
<evidence type="ECO:0000313" key="3">
    <source>
        <dbReference type="Proteomes" id="UP001165378"/>
    </source>
</evidence>
<feature type="compositionally biased region" description="Low complexity" evidence="1">
    <location>
        <begin position="44"/>
        <end position="56"/>
    </location>
</feature>
<proteinExistence type="predicted"/>
<sequence length="88" mass="9080">MRAWVSPEPAPVGTDRPAGGEADAPRLPPPRPGPQTRPAPSQRPAPAAAPATAPQTALPANACDGLAQYGIFPVGGADHRWCLAQQRQ</sequence>
<name>A0AA41Q793_9ACTN</name>
<feature type="region of interest" description="Disordered" evidence="1">
    <location>
        <begin position="1"/>
        <end position="56"/>
    </location>
</feature>
<gene>
    <name evidence="2" type="ORF">LZ495_37125</name>
</gene>
<keyword evidence="3" id="KW-1185">Reference proteome</keyword>
<dbReference type="AlphaFoldDB" id="A0AA41Q793"/>
<protein>
    <submittedName>
        <fullName evidence="2">Uncharacterized protein</fullName>
    </submittedName>
</protein>
<evidence type="ECO:0000256" key="1">
    <source>
        <dbReference type="SAM" id="MobiDB-lite"/>
    </source>
</evidence>
<dbReference type="Proteomes" id="UP001165378">
    <property type="component" value="Unassembled WGS sequence"/>
</dbReference>
<dbReference type="RefSeq" id="WP_235057583.1">
    <property type="nucleotide sequence ID" value="NZ_JAKFHA010000039.1"/>
</dbReference>